<reference evidence="7 8" key="1">
    <citation type="submission" date="2019-03" db="EMBL/GenBank/DDBJ databases">
        <title>The genome sequence of a newly discovered highly antifungal drug resistant Aspergillus species, Aspergillus tanneri NIH 1004.</title>
        <authorList>
            <person name="Mounaud S."/>
            <person name="Singh I."/>
            <person name="Joardar V."/>
            <person name="Pakala S."/>
            <person name="Pakala S."/>
            <person name="Venepally P."/>
            <person name="Hoover J."/>
            <person name="Nierman W."/>
            <person name="Chung J."/>
            <person name="Losada L."/>
        </authorList>
    </citation>
    <scope>NUCLEOTIDE SEQUENCE [LARGE SCALE GENOMIC DNA]</scope>
    <source>
        <strain evidence="7 8">NIH1004</strain>
    </source>
</reference>
<evidence type="ECO:0000256" key="1">
    <source>
        <dbReference type="ARBA" id="ARBA00004141"/>
    </source>
</evidence>
<feature type="transmembrane region" description="Helical" evidence="5">
    <location>
        <begin position="75"/>
        <end position="99"/>
    </location>
</feature>
<feature type="transmembrane region" description="Helical" evidence="5">
    <location>
        <begin position="140"/>
        <end position="163"/>
    </location>
</feature>
<dbReference type="Proteomes" id="UP000308092">
    <property type="component" value="Unassembled WGS sequence"/>
</dbReference>
<evidence type="ECO:0000313" key="6">
    <source>
        <dbReference type="EMBL" id="KAA8652125.1"/>
    </source>
</evidence>
<evidence type="ECO:0008006" key="10">
    <source>
        <dbReference type="Google" id="ProtNLM"/>
    </source>
</evidence>
<evidence type="ECO:0000313" key="7">
    <source>
        <dbReference type="EMBL" id="THC95175.1"/>
    </source>
</evidence>
<keyword evidence="4 5" id="KW-0472">Membrane</keyword>
<dbReference type="STRING" id="1220188.A0A4S3JIT0"/>
<accession>A0A4S3JIT0</accession>
<feature type="transmembrane region" description="Helical" evidence="5">
    <location>
        <begin position="308"/>
        <end position="327"/>
    </location>
</feature>
<name>A0A4S3JIT0_9EURO</name>
<dbReference type="GeneID" id="54323731"/>
<dbReference type="PANTHER" id="PTHR23502">
    <property type="entry name" value="MAJOR FACILITATOR SUPERFAMILY"/>
    <property type="match status" value="1"/>
</dbReference>
<evidence type="ECO:0000256" key="3">
    <source>
        <dbReference type="ARBA" id="ARBA00022989"/>
    </source>
</evidence>
<evidence type="ECO:0000313" key="9">
    <source>
        <dbReference type="Proteomes" id="UP000324241"/>
    </source>
</evidence>
<evidence type="ECO:0000256" key="2">
    <source>
        <dbReference type="ARBA" id="ARBA00022692"/>
    </source>
</evidence>
<dbReference type="InterPro" id="IPR036259">
    <property type="entry name" value="MFS_trans_sf"/>
</dbReference>
<feature type="transmembrane region" description="Helical" evidence="5">
    <location>
        <begin position="253"/>
        <end position="278"/>
    </location>
</feature>
<dbReference type="VEuPathDB" id="FungiDB:EYZ11_005334"/>
<feature type="transmembrane region" description="Helical" evidence="5">
    <location>
        <begin position="217"/>
        <end position="241"/>
    </location>
</feature>
<feature type="transmembrane region" description="Helical" evidence="5">
    <location>
        <begin position="111"/>
        <end position="134"/>
    </location>
</feature>
<dbReference type="Pfam" id="PF07690">
    <property type="entry name" value="MFS_1"/>
    <property type="match status" value="1"/>
</dbReference>
<evidence type="ECO:0000256" key="5">
    <source>
        <dbReference type="SAM" id="Phobius"/>
    </source>
</evidence>
<comment type="caution">
    <text evidence="7">The sequence shown here is derived from an EMBL/GenBank/DDBJ whole genome shotgun (WGS) entry which is preliminary data.</text>
</comment>
<dbReference type="EMBL" id="SOSA01000169">
    <property type="protein sequence ID" value="THC95175.1"/>
    <property type="molecule type" value="Genomic_DNA"/>
</dbReference>
<dbReference type="PANTHER" id="PTHR23502:SF156">
    <property type="entry name" value="TRANSPORTER, PUTATIVE (AFU_ORTHOLOGUE AFUA_5G00420)-RELATED"/>
    <property type="match status" value="1"/>
</dbReference>
<sequence length="349" mass="38428">MGPSLGCDNVLLVEFNGPDNPEHPQNWTLQRQIWVLGMFNFISTVSSSIVGKGYIFGFLTFGPLSEKFGRKYPLIQSFLLGLFFAGFFGVSPAAVLGGVVSDCFTLEHRGITLACAVALMFSGPSFGRVVGGFVTGSSLGWGWTMGLVIISGLVLSLLSAVTFPETYAPIILQKWAQVLHRQSAHAQIKASIQMRPLNFEDIARHKKSKNSTKLQPILTLLTLYQSFHYGILFLFYSAYLIDYGDLHGWSTGLSTVLLVGIITGVFLGTLAILLYEIFYFRLYYHTHKINTQNHNKNQNETYVPEIRLPPMIIGSLLIPLGILWNAWTSAPNTPWPSPVCAGVLIGSGS</sequence>
<feature type="transmembrane region" description="Helical" evidence="5">
    <location>
        <begin position="33"/>
        <end position="55"/>
    </location>
</feature>
<protein>
    <recommendedName>
        <fullName evidence="10">Major facilitator superfamily (MFS) profile domain-containing protein</fullName>
    </recommendedName>
</protein>
<gene>
    <name evidence="6" type="ORF">ATNIH1004_001029</name>
    <name evidence="7" type="ORF">EYZ11_005334</name>
</gene>
<evidence type="ECO:0000256" key="4">
    <source>
        <dbReference type="ARBA" id="ARBA00023136"/>
    </source>
</evidence>
<dbReference type="RefSeq" id="XP_033431486.1">
    <property type="nucleotide sequence ID" value="XM_033565729.1"/>
</dbReference>
<dbReference type="Proteomes" id="UP000324241">
    <property type="component" value="Unassembled WGS sequence"/>
</dbReference>
<dbReference type="OrthoDB" id="446368at2759"/>
<dbReference type="GO" id="GO:0005886">
    <property type="term" value="C:plasma membrane"/>
    <property type="evidence" value="ECO:0007669"/>
    <property type="project" value="TreeGrafter"/>
</dbReference>
<keyword evidence="8" id="KW-1185">Reference proteome</keyword>
<comment type="subcellular location">
    <subcellularLocation>
        <location evidence="1">Membrane</location>
        <topology evidence="1">Multi-pass membrane protein</topology>
    </subcellularLocation>
</comment>
<dbReference type="EMBL" id="QUQM01000002">
    <property type="protein sequence ID" value="KAA8652125.1"/>
    <property type="molecule type" value="Genomic_DNA"/>
</dbReference>
<organism evidence="7 8">
    <name type="scientific">Aspergillus tanneri</name>
    <dbReference type="NCBI Taxonomy" id="1220188"/>
    <lineage>
        <taxon>Eukaryota</taxon>
        <taxon>Fungi</taxon>
        <taxon>Dikarya</taxon>
        <taxon>Ascomycota</taxon>
        <taxon>Pezizomycotina</taxon>
        <taxon>Eurotiomycetes</taxon>
        <taxon>Eurotiomycetidae</taxon>
        <taxon>Eurotiales</taxon>
        <taxon>Aspergillaceae</taxon>
        <taxon>Aspergillus</taxon>
        <taxon>Aspergillus subgen. Circumdati</taxon>
    </lineage>
</organism>
<dbReference type="InterPro" id="IPR011701">
    <property type="entry name" value="MFS"/>
</dbReference>
<reference evidence="6 9" key="2">
    <citation type="submission" date="2019-08" db="EMBL/GenBank/DDBJ databases">
        <title>The genome sequence of a newly discovered highly antifungal drug resistant Aspergillus species, Aspergillus tanneri NIH 1004.</title>
        <authorList>
            <person name="Mounaud S."/>
            <person name="Singh I."/>
            <person name="Joardar V."/>
            <person name="Pakala S."/>
            <person name="Pakala S."/>
            <person name="Venepally P."/>
            <person name="Chung J.K."/>
            <person name="Losada L."/>
            <person name="Nierman W.C."/>
        </authorList>
    </citation>
    <scope>NUCLEOTIDE SEQUENCE [LARGE SCALE GENOMIC DNA]</scope>
    <source>
        <strain evidence="6 9">NIH1004</strain>
    </source>
</reference>
<dbReference type="GO" id="GO:0022857">
    <property type="term" value="F:transmembrane transporter activity"/>
    <property type="evidence" value="ECO:0007669"/>
    <property type="project" value="InterPro"/>
</dbReference>
<keyword evidence="3 5" id="KW-1133">Transmembrane helix</keyword>
<keyword evidence="2 5" id="KW-0812">Transmembrane</keyword>
<proteinExistence type="predicted"/>
<dbReference type="SUPFAM" id="SSF103473">
    <property type="entry name" value="MFS general substrate transporter"/>
    <property type="match status" value="1"/>
</dbReference>
<dbReference type="AlphaFoldDB" id="A0A4S3JIT0"/>
<evidence type="ECO:0000313" key="8">
    <source>
        <dbReference type="Proteomes" id="UP000308092"/>
    </source>
</evidence>
<dbReference type="Gene3D" id="1.20.1250.20">
    <property type="entry name" value="MFS general substrate transporter like domains"/>
    <property type="match status" value="1"/>
</dbReference>